<protein>
    <recommendedName>
        <fullName evidence="1">DUF4218 domain-containing protein</fullName>
    </recommendedName>
</protein>
<sequence length="353" mass="40407">MLDLETILNPKRGSELMMMSNVEKESHVYGICPTGQLQHNLDVMHIEKNICDYIFGTFLGIVGKSKDTVNARLDLEDMGIRKHLHLKRDGNSYGVPPAPYVTQKIVFLEFLRNVKFPDGYASALATCISADGCNLQGLKTHDCHILLQRILPAAVRGVMPKNIHEAIAELGNFFQQLCARTVLKLDVSHRMKEEIPIILCKFEKIFPPAFFDVMLHLVVHLPDDAILRGPVQYGWMYPVERRLLTLKRFVRNMARLEGSIAEAYVANECLHACSRYFDDLDTRHNRAGRNRERFDLRNDDISVFQHGVDLLGAAKITYLEHDYKKMVARQCFVEGVDISADIYMLWLANRIYV</sequence>
<feature type="domain" description="DUF4218" evidence="1">
    <location>
        <begin position="181"/>
        <end position="290"/>
    </location>
</feature>
<dbReference type="Proteomes" id="UP001341281">
    <property type="component" value="Chromosome 07"/>
</dbReference>
<organism evidence="2 3">
    <name type="scientific">Paspalum notatum var. saurae</name>
    <dbReference type="NCBI Taxonomy" id="547442"/>
    <lineage>
        <taxon>Eukaryota</taxon>
        <taxon>Viridiplantae</taxon>
        <taxon>Streptophyta</taxon>
        <taxon>Embryophyta</taxon>
        <taxon>Tracheophyta</taxon>
        <taxon>Spermatophyta</taxon>
        <taxon>Magnoliopsida</taxon>
        <taxon>Liliopsida</taxon>
        <taxon>Poales</taxon>
        <taxon>Poaceae</taxon>
        <taxon>PACMAD clade</taxon>
        <taxon>Panicoideae</taxon>
        <taxon>Andropogonodae</taxon>
        <taxon>Paspaleae</taxon>
        <taxon>Paspalinae</taxon>
        <taxon>Paspalum</taxon>
    </lineage>
</organism>
<accession>A0AAQ3U497</accession>
<dbReference type="AlphaFoldDB" id="A0AAQ3U497"/>
<dbReference type="InterPro" id="IPR025452">
    <property type="entry name" value="DUF4218"/>
</dbReference>
<dbReference type="PANTHER" id="PTHR48258:SF6">
    <property type="entry name" value="LEUCINE-RICH REPEAT DOMAIN, L DOMAIN-CONTAINING PROTEIN"/>
    <property type="match status" value="1"/>
</dbReference>
<evidence type="ECO:0000313" key="3">
    <source>
        <dbReference type="Proteomes" id="UP001341281"/>
    </source>
</evidence>
<proteinExistence type="predicted"/>
<dbReference type="Pfam" id="PF13960">
    <property type="entry name" value="DUF4218"/>
    <property type="match status" value="1"/>
</dbReference>
<keyword evidence="3" id="KW-1185">Reference proteome</keyword>
<evidence type="ECO:0000313" key="2">
    <source>
        <dbReference type="EMBL" id="WVZ83979.1"/>
    </source>
</evidence>
<dbReference type="EMBL" id="CP144751">
    <property type="protein sequence ID" value="WVZ83979.1"/>
    <property type="molecule type" value="Genomic_DNA"/>
</dbReference>
<evidence type="ECO:0000259" key="1">
    <source>
        <dbReference type="Pfam" id="PF13960"/>
    </source>
</evidence>
<name>A0AAQ3U497_PASNO</name>
<reference evidence="2 3" key="1">
    <citation type="submission" date="2024-02" db="EMBL/GenBank/DDBJ databases">
        <title>High-quality chromosome-scale genome assembly of Pensacola bahiagrass (Paspalum notatum Flugge var. saurae).</title>
        <authorList>
            <person name="Vega J.M."/>
            <person name="Podio M."/>
            <person name="Orjuela J."/>
            <person name="Siena L.A."/>
            <person name="Pessino S.C."/>
            <person name="Combes M.C."/>
            <person name="Mariac C."/>
            <person name="Albertini E."/>
            <person name="Pupilli F."/>
            <person name="Ortiz J.P.A."/>
            <person name="Leblanc O."/>
        </authorList>
    </citation>
    <scope>NUCLEOTIDE SEQUENCE [LARGE SCALE GENOMIC DNA]</scope>
    <source>
        <strain evidence="2">R1</strain>
        <tissue evidence="2">Leaf</tissue>
    </source>
</reference>
<dbReference type="PANTHER" id="PTHR48258">
    <property type="entry name" value="DUF4218 DOMAIN-CONTAINING PROTEIN-RELATED"/>
    <property type="match status" value="1"/>
</dbReference>
<gene>
    <name evidence="2" type="ORF">U9M48_031065</name>
</gene>